<keyword evidence="1" id="KW-0472">Membrane</keyword>
<reference evidence="2 3" key="1">
    <citation type="journal article" date="2019" name="Int. J. Syst. Evol. Microbiol.">
        <title>The Global Catalogue of Microorganisms (GCM) 10K type strain sequencing project: providing services to taxonomists for standard genome sequencing and annotation.</title>
        <authorList>
            <consortium name="The Broad Institute Genomics Platform"/>
            <consortium name="The Broad Institute Genome Sequencing Center for Infectious Disease"/>
            <person name="Wu L."/>
            <person name="Ma J."/>
        </authorList>
    </citation>
    <scope>NUCLEOTIDE SEQUENCE [LARGE SCALE GENOMIC DNA]</scope>
    <source>
        <strain evidence="2 3">JCM 16009</strain>
    </source>
</reference>
<keyword evidence="2" id="KW-0449">Lipoprotein</keyword>
<comment type="caution">
    <text evidence="2">The sequence shown here is derived from an EMBL/GenBank/DDBJ whole genome shotgun (WGS) entry which is preliminary data.</text>
</comment>
<gene>
    <name evidence="2" type="ORF">GCM10009836_62200</name>
</gene>
<organism evidence="2 3">
    <name type="scientific">Pseudonocardia ailaonensis</name>
    <dbReference type="NCBI Taxonomy" id="367279"/>
    <lineage>
        <taxon>Bacteria</taxon>
        <taxon>Bacillati</taxon>
        <taxon>Actinomycetota</taxon>
        <taxon>Actinomycetes</taxon>
        <taxon>Pseudonocardiales</taxon>
        <taxon>Pseudonocardiaceae</taxon>
        <taxon>Pseudonocardia</taxon>
    </lineage>
</organism>
<evidence type="ECO:0000313" key="3">
    <source>
        <dbReference type="Proteomes" id="UP001500449"/>
    </source>
</evidence>
<keyword evidence="1" id="KW-0812">Transmembrane</keyword>
<evidence type="ECO:0000313" key="2">
    <source>
        <dbReference type="EMBL" id="GAA1872840.1"/>
    </source>
</evidence>
<dbReference type="EMBL" id="BAAAQK010000025">
    <property type="protein sequence ID" value="GAA1872840.1"/>
    <property type="molecule type" value="Genomic_DNA"/>
</dbReference>
<feature type="transmembrane region" description="Helical" evidence="1">
    <location>
        <begin position="12"/>
        <end position="33"/>
    </location>
</feature>
<evidence type="ECO:0000256" key="1">
    <source>
        <dbReference type="SAM" id="Phobius"/>
    </source>
</evidence>
<accession>A0ABN2NLA5</accession>
<sequence length="135" mass="15094">MWRVVFSPRWLAWHLLAILAVAGCVIAAIWQWSRAGSAMGSALNVGYGIQWPLFAVFFGYMWWRFLRQDLEVAREHAPESGPGPEPEPELVPLVDSPFTRSPVARVAPATEKEAPALSEYNRMLAALAERDSDTL</sequence>
<keyword evidence="3" id="KW-1185">Reference proteome</keyword>
<feature type="transmembrane region" description="Helical" evidence="1">
    <location>
        <begin position="45"/>
        <end position="63"/>
    </location>
</feature>
<protein>
    <submittedName>
        <fullName evidence="2">Lipoprotein</fullName>
    </submittedName>
</protein>
<dbReference type="RefSeq" id="WP_344425247.1">
    <property type="nucleotide sequence ID" value="NZ_BAAAQK010000025.1"/>
</dbReference>
<proteinExistence type="predicted"/>
<dbReference type="Proteomes" id="UP001500449">
    <property type="component" value="Unassembled WGS sequence"/>
</dbReference>
<name>A0ABN2NLA5_9PSEU</name>
<dbReference type="PROSITE" id="PS51257">
    <property type="entry name" value="PROKAR_LIPOPROTEIN"/>
    <property type="match status" value="1"/>
</dbReference>
<keyword evidence="1" id="KW-1133">Transmembrane helix</keyword>